<sequence>MNRFLAILTFLTRIPVKVNIEFDENFNKGMIYFPTVGLILGILYCLVTYITTNLFGVYIGSVIFVLCGVVLTGGLHLDGVGDTFDGIYSYRDKERMLEIMKDSRLGTNALLAVLFVILLKIGFVYKSLNANIYYTTILMPVYGRIAIAFASYNNKSPRKKGMGNVFIGQINEKQIFICCIFTILYIALLNIFFDFGLKLMVYNIIFMGILWILIRFYTKYITNIIGGITGDILGCICELTELIYLLFICLGVYI</sequence>
<evidence type="ECO:0000256" key="7">
    <source>
        <dbReference type="ARBA" id="ARBA00022475"/>
    </source>
</evidence>
<keyword evidence="8 19" id="KW-0169">Cobalamin biosynthesis</keyword>
<evidence type="ECO:0000256" key="2">
    <source>
        <dbReference type="ARBA" id="ARBA00004651"/>
    </source>
</evidence>
<feature type="transmembrane region" description="Helical" evidence="19">
    <location>
        <begin position="230"/>
        <end position="253"/>
    </location>
</feature>
<feature type="transmembrane region" description="Helical" evidence="19">
    <location>
        <begin position="174"/>
        <end position="193"/>
    </location>
</feature>
<evidence type="ECO:0000256" key="15">
    <source>
        <dbReference type="ARBA" id="ARBA00032605"/>
    </source>
</evidence>
<evidence type="ECO:0000256" key="1">
    <source>
        <dbReference type="ARBA" id="ARBA00001946"/>
    </source>
</evidence>
<dbReference type="HAMAP" id="MF_00719">
    <property type="entry name" value="CobS"/>
    <property type="match status" value="1"/>
</dbReference>
<reference evidence="20 21" key="1">
    <citation type="submission" date="2023-03" db="EMBL/GenBank/DDBJ databases">
        <title>Complete genome sequence of Tepidibacter sp. SWIR-1, isolated from a deep-sea hydrothermal vent.</title>
        <authorList>
            <person name="Li X."/>
        </authorList>
    </citation>
    <scope>NUCLEOTIDE SEQUENCE [LARGE SCALE GENOMIC DNA]</scope>
    <source>
        <strain evidence="20 21">SWIR-1</strain>
    </source>
</reference>
<comment type="similarity">
    <text evidence="4 19">Belongs to the CobS family.</text>
</comment>
<dbReference type="NCBIfam" id="TIGR00317">
    <property type="entry name" value="cobS"/>
    <property type="match status" value="1"/>
</dbReference>
<comment type="subcellular location">
    <subcellularLocation>
        <location evidence="2 19">Cell membrane</location>
        <topology evidence="2 19">Multi-pass membrane protein</topology>
    </subcellularLocation>
</comment>
<evidence type="ECO:0000256" key="19">
    <source>
        <dbReference type="HAMAP-Rule" id="MF_00719"/>
    </source>
</evidence>
<comment type="pathway">
    <text evidence="3 19">Cofactor biosynthesis; adenosylcobalamin biosynthesis; adenosylcobalamin from cob(II)yrinate a,c-diamide: step 7/7.</text>
</comment>
<dbReference type="PANTHER" id="PTHR34148">
    <property type="entry name" value="ADENOSYLCOBINAMIDE-GDP RIBAZOLETRANSFERASE"/>
    <property type="match status" value="1"/>
</dbReference>
<protein>
    <recommendedName>
        <fullName evidence="6 19">Adenosylcobinamide-GDP ribazoletransferase</fullName>
        <ecNumber evidence="5 19">2.7.8.26</ecNumber>
    </recommendedName>
    <alternativeName>
        <fullName evidence="16 19">Cobalamin synthase</fullName>
    </alternativeName>
    <alternativeName>
        <fullName evidence="15 19">Cobalamin-5'-phosphate synthase</fullName>
    </alternativeName>
</protein>
<evidence type="ECO:0000256" key="11">
    <source>
        <dbReference type="ARBA" id="ARBA00022842"/>
    </source>
</evidence>
<evidence type="ECO:0000256" key="6">
    <source>
        <dbReference type="ARBA" id="ARBA00015850"/>
    </source>
</evidence>
<evidence type="ECO:0000313" key="21">
    <source>
        <dbReference type="Proteomes" id="UP001222800"/>
    </source>
</evidence>
<evidence type="ECO:0000256" key="5">
    <source>
        <dbReference type="ARBA" id="ARBA00013200"/>
    </source>
</evidence>
<evidence type="ECO:0000256" key="9">
    <source>
        <dbReference type="ARBA" id="ARBA00022679"/>
    </source>
</evidence>
<keyword evidence="9 19" id="KW-0808">Transferase</keyword>
<organism evidence="20 21">
    <name type="scientific">Tepidibacter hydrothermalis</name>
    <dbReference type="NCBI Taxonomy" id="3036126"/>
    <lineage>
        <taxon>Bacteria</taxon>
        <taxon>Bacillati</taxon>
        <taxon>Bacillota</taxon>
        <taxon>Clostridia</taxon>
        <taxon>Peptostreptococcales</taxon>
        <taxon>Peptostreptococcaceae</taxon>
        <taxon>Tepidibacter</taxon>
    </lineage>
</organism>
<feature type="transmembrane region" description="Helical" evidence="19">
    <location>
        <begin position="199"/>
        <end position="218"/>
    </location>
</feature>
<comment type="catalytic activity">
    <reaction evidence="18 19">
        <text>alpha-ribazole 5'-phosphate + adenosylcob(III)inamide-GDP = adenosylcob(III)alamin 5'-phosphate + GMP + H(+)</text>
        <dbReference type="Rhea" id="RHEA:23560"/>
        <dbReference type="ChEBI" id="CHEBI:15378"/>
        <dbReference type="ChEBI" id="CHEBI:57918"/>
        <dbReference type="ChEBI" id="CHEBI:58115"/>
        <dbReference type="ChEBI" id="CHEBI:60487"/>
        <dbReference type="ChEBI" id="CHEBI:60493"/>
        <dbReference type="EC" id="2.7.8.26"/>
    </reaction>
</comment>
<evidence type="ECO:0000313" key="20">
    <source>
        <dbReference type="EMBL" id="WFD09553.1"/>
    </source>
</evidence>
<keyword evidence="12 19" id="KW-1133">Transmembrane helix</keyword>
<feature type="transmembrane region" description="Helical" evidence="19">
    <location>
        <begin position="131"/>
        <end position="153"/>
    </location>
</feature>
<proteinExistence type="inferred from homology"/>
<dbReference type="Proteomes" id="UP001222800">
    <property type="component" value="Chromosome"/>
</dbReference>
<evidence type="ECO:0000256" key="3">
    <source>
        <dbReference type="ARBA" id="ARBA00004663"/>
    </source>
</evidence>
<evidence type="ECO:0000256" key="14">
    <source>
        <dbReference type="ARBA" id="ARBA00025228"/>
    </source>
</evidence>
<evidence type="ECO:0000256" key="13">
    <source>
        <dbReference type="ARBA" id="ARBA00023136"/>
    </source>
</evidence>
<dbReference type="GO" id="GO:0051073">
    <property type="term" value="F:adenosylcobinamide-GDP ribazoletransferase activity"/>
    <property type="evidence" value="ECO:0007669"/>
    <property type="project" value="UniProtKB-EC"/>
</dbReference>
<evidence type="ECO:0000256" key="17">
    <source>
        <dbReference type="ARBA" id="ARBA00048623"/>
    </source>
</evidence>
<feature type="transmembrane region" description="Helical" evidence="19">
    <location>
        <begin position="57"/>
        <end position="77"/>
    </location>
</feature>
<dbReference type="InterPro" id="IPR003805">
    <property type="entry name" value="CobS"/>
</dbReference>
<comment type="function">
    <text evidence="14 19">Joins adenosylcobinamide-GDP and alpha-ribazole to generate adenosylcobalamin (Ado-cobalamin). Also synthesizes adenosylcobalamin 5'-phosphate from adenosylcobinamide-GDP and alpha-ribazole 5'-phosphate.</text>
</comment>
<dbReference type="EC" id="2.7.8.26" evidence="5 19"/>
<comment type="catalytic activity">
    <reaction evidence="17 19">
        <text>alpha-ribazole + adenosylcob(III)inamide-GDP = adenosylcob(III)alamin + GMP + H(+)</text>
        <dbReference type="Rhea" id="RHEA:16049"/>
        <dbReference type="ChEBI" id="CHEBI:10329"/>
        <dbReference type="ChEBI" id="CHEBI:15378"/>
        <dbReference type="ChEBI" id="CHEBI:18408"/>
        <dbReference type="ChEBI" id="CHEBI:58115"/>
        <dbReference type="ChEBI" id="CHEBI:60487"/>
        <dbReference type="EC" id="2.7.8.26"/>
    </reaction>
</comment>
<evidence type="ECO:0000256" key="18">
    <source>
        <dbReference type="ARBA" id="ARBA00049504"/>
    </source>
</evidence>
<keyword evidence="10 19" id="KW-0812">Transmembrane</keyword>
<comment type="cofactor">
    <cofactor evidence="1 19">
        <name>Mg(2+)</name>
        <dbReference type="ChEBI" id="CHEBI:18420"/>
    </cofactor>
</comment>
<evidence type="ECO:0000256" key="16">
    <source>
        <dbReference type="ARBA" id="ARBA00032853"/>
    </source>
</evidence>
<dbReference type="Pfam" id="PF02654">
    <property type="entry name" value="CobS"/>
    <property type="match status" value="1"/>
</dbReference>
<feature type="transmembrane region" description="Helical" evidence="19">
    <location>
        <begin position="31"/>
        <end position="51"/>
    </location>
</feature>
<keyword evidence="11 19" id="KW-0460">Magnesium</keyword>
<keyword evidence="7 19" id="KW-1003">Cell membrane</keyword>
<keyword evidence="13 19" id="KW-0472">Membrane</keyword>
<evidence type="ECO:0000256" key="10">
    <source>
        <dbReference type="ARBA" id="ARBA00022692"/>
    </source>
</evidence>
<evidence type="ECO:0000256" key="8">
    <source>
        <dbReference type="ARBA" id="ARBA00022573"/>
    </source>
</evidence>
<feature type="transmembrane region" description="Helical" evidence="19">
    <location>
        <begin position="105"/>
        <end position="125"/>
    </location>
</feature>
<evidence type="ECO:0000256" key="12">
    <source>
        <dbReference type="ARBA" id="ARBA00022989"/>
    </source>
</evidence>
<dbReference type="RefSeq" id="WP_277731483.1">
    <property type="nucleotide sequence ID" value="NZ_CP120733.1"/>
</dbReference>
<dbReference type="EMBL" id="CP120733">
    <property type="protein sequence ID" value="WFD09553.1"/>
    <property type="molecule type" value="Genomic_DNA"/>
</dbReference>
<accession>A0ABY8EFP2</accession>
<gene>
    <name evidence="19 20" type="primary">cobS</name>
    <name evidence="20" type="ORF">P4S50_14335</name>
</gene>
<keyword evidence="21" id="KW-1185">Reference proteome</keyword>
<evidence type="ECO:0000256" key="4">
    <source>
        <dbReference type="ARBA" id="ARBA00010561"/>
    </source>
</evidence>
<dbReference type="PANTHER" id="PTHR34148:SF1">
    <property type="entry name" value="ADENOSYLCOBINAMIDE-GDP RIBAZOLETRANSFERASE"/>
    <property type="match status" value="1"/>
</dbReference>
<name>A0ABY8EFP2_9FIRM</name>